<evidence type="ECO:0000313" key="4">
    <source>
        <dbReference type="EMBL" id="EQD77135.1"/>
    </source>
</evidence>
<dbReference type="AlphaFoldDB" id="T1D4B8"/>
<comment type="caution">
    <text evidence="4">The sequence shown here is derived from an EMBL/GenBank/DDBJ whole genome shotgun (WGS) entry which is preliminary data.</text>
</comment>
<dbReference type="GO" id="GO:0005829">
    <property type="term" value="C:cytosol"/>
    <property type="evidence" value="ECO:0007669"/>
    <property type="project" value="TreeGrafter"/>
</dbReference>
<proteinExistence type="predicted"/>
<reference evidence="4" key="2">
    <citation type="journal article" date="2014" name="ISME J.">
        <title>Microbial stratification in low pH oxic and suboxic macroscopic growths along an acid mine drainage.</title>
        <authorList>
            <person name="Mendez-Garcia C."/>
            <person name="Mesa V."/>
            <person name="Sprenger R.R."/>
            <person name="Richter M."/>
            <person name="Diez M.S."/>
            <person name="Solano J."/>
            <person name="Bargiela R."/>
            <person name="Golyshina O.V."/>
            <person name="Manteca A."/>
            <person name="Ramos J.L."/>
            <person name="Gallego J.R."/>
            <person name="Llorente I."/>
            <person name="Martins Dos Santos V.A."/>
            <person name="Jensen O.N."/>
            <person name="Pelaez A.I."/>
            <person name="Sanchez J."/>
            <person name="Ferrer M."/>
        </authorList>
    </citation>
    <scope>NUCLEOTIDE SEQUENCE</scope>
</reference>
<sequence length="84" mass="9009">GVWVVGTDDQAETDLEGTAVAQPMVWVLGAEGSGLRRLTREACDQRVRIPMLGSVESLNVSVAAGICLYETRRRRPHSSASDPG</sequence>
<dbReference type="GO" id="GO:0008173">
    <property type="term" value="F:RNA methyltransferase activity"/>
    <property type="evidence" value="ECO:0007669"/>
    <property type="project" value="InterPro"/>
</dbReference>
<accession>T1D4B8</accession>
<organism evidence="4">
    <name type="scientific">mine drainage metagenome</name>
    <dbReference type="NCBI Taxonomy" id="410659"/>
    <lineage>
        <taxon>unclassified sequences</taxon>
        <taxon>metagenomes</taxon>
        <taxon>ecological metagenomes</taxon>
    </lineage>
</organism>
<dbReference type="PANTHER" id="PTHR46429">
    <property type="entry name" value="23S RRNA (GUANOSINE-2'-O-)-METHYLTRANSFERASE RLMB"/>
    <property type="match status" value="1"/>
</dbReference>
<dbReference type="EMBL" id="AUZX01002284">
    <property type="protein sequence ID" value="EQD77135.1"/>
    <property type="molecule type" value="Genomic_DNA"/>
</dbReference>
<dbReference type="InterPro" id="IPR001537">
    <property type="entry name" value="SpoU_MeTrfase"/>
</dbReference>
<dbReference type="Gene3D" id="3.40.1280.10">
    <property type="match status" value="1"/>
</dbReference>
<protein>
    <submittedName>
        <fullName evidence="4">tRNA/rRNA methyltransferase</fullName>
        <ecNumber evidence="4">2.1.1.-</ecNumber>
    </submittedName>
</protein>
<keyword evidence="2 4" id="KW-0808">Transferase</keyword>
<dbReference type="SUPFAM" id="SSF75217">
    <property type="entry name" value="alpha/beta knot"/>
    <property type="match status" value="1"/>
</dbReference>
<dbReference type="EC" id="2.1.1.-" evidence="4"/>
<reference evidence="4" key="1">
    <citation type="submission" date="2013-08" db="EMBL/GenBank/DDBJ databases">
        <authorList>
            <person name="Mendez C."/>
            <person name="Richter M."/>
            <person name="Ferrer M."/>
            <person name="Sanchez J."/>
        </authorList>
    </citation>
    <scope>NUCLEOTIDE SEQUENCE</scope>
</reference>
<dbReference type="InterPro" id="IPR004441">
    <property type="entry name" value="rRNA_MeTrfase_TrmH"/>
</dbReference>
<evidence type="ECO:0000256" key="2">
    <source>
        <dbReference type="ARBA" id="ARBA00022679"/>
    </source>
</evidence>
<feature type="domain" description="tRNA/rRNA methyltransferase SpoU type" evidence="3">
    <location>
        <begin position="1"/>
        <end position="69"/>
    </location>
</feature>
<dbReference type="GO" id="GO:0006396">
    <property type="term" value="P:RNA processing"/>
    <property type="evidence" value="ECO:0007669"/>
    <property type="project" value="InterPro"/>
</dbReference>
<dbReference type="Pfam" id="PF00588">
    <property type="entry name" value="SpoU_methylase"/>
    <property type="match status" value="1"/>
</dbReference>
<dbReference type="PANTHER" id="PTHR46429:SF1">
    <property type="entry name" value="23S RRNA (GUANOSINE-2'-O-)-METHYLTRANSFERASE RLMB"/>
    <property type="match status" value="1"/>
</dbReference>
<evidence type="ECO:0000256" key="1">
    <source>
        <dbReference type="ARBA" id="ARBA00022603"/>
    </source>
</evidence>
<dbReference type="InterPro" id="IPR029026">
    <property type="entry name" value="tRNA_m1G_MTases_N"/>
</dbReference>
<keyword evidence="1 4" id="KW-0489">Methyltransferase</keyword>
<dbReference type="GO" id="GO:0032259">
    <property type="term" value="P:methylation"/>
    <property type="evidence" value="ECO:0007669"/>
    <property type="project" value="UniProtKB-KW"/>
</dbReference>
<evidence type="ECO:0000259" key="3">
    <source>
        <dbReference type="Pfam" id="PF00588"/>
    </source>
</evidence>
<dbReference type="GO" id="GO:0003723">
    <property type="term" value="F:RNA binding"/>
    <property type="evidence" value="ECO:0007669"/>
    <property type="project" value="InterPro"/>
</dbReference>
<name>T1D4B8_9ZZZZ</name>
<feature type="non-terminal residue" evidence="4">
    <location>
        <position position="1"/>
    </location>
</feature>
<dbReference type="InterPro" id="IPR029028">
    <property type="entry name" value="Alpha/beta_knot_MTases"/>
</dbReference>
<gene>
    <name evidence="4" type="ORF">B1A_03106</name>
</gene>